<evidence type="ECO:0000256" key="1">
    <source>
        <dbReference type="SAM" id="MobiDB-lite"/>
    </source>
</evidence>
<evidence type="ECO:0000313" key="3">
    <source>
        <dbReference type="Proteomes" id="UP000799438"/>
    </source>
</evidence>
<evidence type="ECO:0000313" key="2">
    <source>
        <dbReference type="EMBL" id="KAF2147467.1"/>
    </source>
</evidence>
<sequence>MDDMEMDPEMAAVMGFASFGASKKRKFHANDAFVEGQSDAKRPKATGTGANMTEIGARKTSIDGAPQPPDDAPDAEKEDAVTPSHPSLPPKPSASSERPGDLASGFKNENGDMAYFLPSFVEDPWHRLLNTSLRS</sequence>
<dbReference type="AlphaFoldDB" id="A0A6A6BX37"/>
<reference evidence="2" key="1">
    <citation type="journal article" date="2020" name="Stud. Mycol.">
        <title>101 Dothideomycetes genomes: a test case for predicting lifestyles and emergence of pathogens.</title>
        <authorList>
            <person name="Haridas S."/>
            <person name="Albert R."/>
            <person name="Binder M."/>
            <person name="Bloem J."/>
            <person name="Labutti K."/>
            <person name="Salamov A."/>
            <person name="Andreopoulos B."/>
            <person name="Baker S."/>
            <person name="Barry K."/>
            <person name="Bills G."/>
            <person name="Bluhm B."/>
            <person name="Cannon C."/>
            <person name="Castanera R."/>
            <person name="Culley D."/>
            <person name="Daum C."/>
            <person name="Ezra D."/>
            <person name="Gonzalez J."/>
            <person name="Henrissat B."/>
            <person name="Kuo A."/>
            <person name="Liang C."/>
            <person name="Lipzen A."/>
            <person name="Lutzoni F."/>
            <person name="Magnuson J."/>
            <person name="Mondo S."/>
            <person name="Nolan M."/>
            <person name="Ohm R."/>
            <person name="Pangilinan J."/>
            <person name="Park H.-J."/>
            <person name="Ramirez L."/>
            <person name="Alfaro M."/>
            <person name="Sun H."/>
            <person name="Tritt A."/>
            <person name="Yoshinaga Y."/>
            <person name="Zwiers L.-H."/>
            <person name="Turgeon B."/>
            <person name="Goodwin S."/>
            <person name="Spatafora J."/>
            <person name="Crous P."/>
            <person name="Grigoriev I."/>
        </authorList>
    </citation>
    <scope>NUCLEOTIDE SEQUENCE</scope>
    <source>
        <strain evidence="2">CBS 121167</strain>
    </source>
</reference>
<protein>
    <submittedName>
        <fullName evidence="2">Uncharacterized protein</fullName>
    </submittedName>
</protein>
<dbReference type="Proteomes" id="UP000799438">
    <property type="component" value="Unassembled WGS sequence"/>
</dbReference>
<name>A0A6A6BX37_9PEZI</name>
<gene>
    <name evidence="2" type="ORF">K452DRAFT_304295</name>
</gene>
<keyword evidence="3" id="KW-1185">Reference proteome</keyword>
<accession>A0A6A6BX37</accession>
<proteinExistence type="predicted"/>
<dbReference type="OrthoDB" id="5419162at2759"/>
<dbReference type="GeneID" id="54300304"/>
<dbReference type="EMBL" id="ML995474">
    <property type="protein sequence ID" value="KAF2147467.1"/>
    <property type="molecule type" value="Genomic_DNA"/>
</dbReference>
<feature type="region of interest" description="Disordered" evidence="1">
    <location>
        <begin position="33"/>
        <end position="108"/>
    </location>
</feature>
<dbReference type="RefSeq" id="XP_033403175.1">
    <property type="nucleotide sequence ID" value="XM_033542807.1"/>
</dbReference>
<organism evidence="2 3">
    <name type="scientific">Aplosporella prunicola CBS 121167</name>
    <dbReference type="NCBI Taxonomy" id="1176127"/>
    <lineage>
        <taxon>Eukaryota</taxon>
        <taxon>Fungi</taxon>
        <taxon>Dikarya</taxon>
        <taxon>Ascomycota</taxon>
        <taxon>Pezizomycotina</taxon>
        <taxon>Dothideomycetes</taxon>
        <taxon>Dothideomycetes incertae sedis</taxon>
        <taxon>Botryosphaeriales</taxon>
        <taxon>Aplosporellaceae</taxon>
        <taxon>Aplosporella</taxon>
    </lineage>
</organism>